<keyword evidence="1" id="KW-0812">Transmembrane</keyword>
<feature type="transmembrane region" description="Helical" evidence="1">
    <location>
        <begin position="40"/>
        <end position="58"/>
    </location>
</feature>
<gene>
    <name evidence="3" type="ORF">KK1_034097</name>
</gene>
<feature type="domain" description="Reverse transcriptase" evidence="2">
    <location>
        <begin position="1"/>
        <end position="115"/>
    </location>
</feature>
<evidence type="ECO:0000256" key="1">
    <source>
        <dbReference type="SAM" id="Phobius"/>
    </source>
</evidence>
<dbReference type="EMBL" id="KQ483627">
    <property type="protein sequence ID" value="KYP44410.1"/>
    <property type="molecule type" value="Genomic_DNA"/>
</dbReference>
<dbReference type="Gene3D" id="3.10.10.10">
    <property type="entry name" value="HIV Type 1 Reverse Transcriptase, subunit A, domain 1"/>
    <property type="match status" value="1"/>
</dbReference>
<evidence type="ECO:0000259" key="2">
    <source>
        <dbReference type="PROSITE" id="PS50878"/>
    </source>
</evidence>
<proteinExistence type="predicted"/>
<dbReference type="InterPro" id="IPR000477">
    <property type="entry name" value="RT_dom"/>
</dbReference>
<evidence type="ECO:0000313" key="4">
    <source>
        <dbReference type="Proteomes" id="UP000075243"/>
    </source>
</evidence>
<dbReference type="Proteomes" id="UP000075243">
    <property type="component" value="Unassembled WGS sequence"/>
</dbReference>
<reference evidence="3" key="1">
    <citation type="journal article" date="2012" name="Nat. Biotechnol.">
        <title>Draft genome sequence of pigeonpea (Cajanus cajan), an orphan legume crop of resource-poor farmers.</title>
        <authorList>
            <person name="Varshney R.K."/>
            <person name="Chen W."/>
            <person name="Li Y."/>
            <person name="Bharti A.K."/>
            <person name="Saxena R.K."/>
            <person name="Schlueter J.A."/>
            <person name="Donoghue M.T."/>
            <person name="Azam S."/>
            <person name="Fan G."/>
            <person name="Whaley A.M."/>
            <person name="Farmer A.D."/>
            <person name="Sheridan J."/>
            <person name="Iwata A."/>
            <person name="Tuteja R."/>
            <person name="Penmetsa R.V."/>
            <person name="Wu W."/>
            <person name="Upadhyaya H.D."/>
            <person name="Yang S.P."/>
            <person name="Shah T."/>
            <person name="Saxena K.B."/>
            <person name="Michael T."/>
            <person name="McCombie W.R."/>
            <person name="Yang B."/>
            <person name="Zhang G."/>
            <person name="Yang H."/>
            <person name="Wang J."/>
            <person name="Spillane C."/>
            <person name="Cook D.R."/>
            <person name="May G.D."/>
            <person name="Xu X."/>
            <person name="Jackson S.A."/>
        </authorList>
    </citation>
    <scope>NUCLEOTIDE SEQUENCE [LARGE SCALE GENOMIC DNA]</scope>
</reference>
<dbReference type="PROSITE" id="PS50878">
    <property type="entry name" value="RT_POL"/>
    <property type="match status" value="1"/>
</dbReference>
<dbReference type="PANTHER" id="PTHR24559:SF444">
    <property type="entry name" value="REVERSE TRANSCRIPTASE DOMAIN-CONTAINING PROTEIN"/>
    <property type="match status" value="1"/>
</dbReference>
<dbReference type="InterPro" id="IPR043128">
    <property type="entry name" value="Rev_trsase/Diguanyl_cyclase"/>
</dbReference>
<dbReference type="AlphaFoldDB" id="A0A151RPF1"/>
<organism evidence="3 4">
    <name type="scientific">Cajanus cajan</name>
    <name type="common">Pigeon pea</name>
    <name type="synonym">Cajanus indicus</name>
    <dbReference type="NCBI Taxonomy" id="3821"/>
    <lineage>
        <taxon>Eukaryota</taxon>
        <taxon>Viridiplantae</taxon>
        <taxon>Streptophyta</taxon>
        <taxon>Embryophyta</taxon>
        <taxon>Tracheophyta</taxon>
        <taxon>Spermatophyta</taxon>
        <taxon>Magnoliopsida</taxon>
        <taxon>eudicotyledons</taxon>
        <taxon>Gunneridae</taxon>
        <taxon>Pentapetalae</taxon>
        <taxon>rosids</taxon>
        <taxon>fabids</taxon>
        <taxon>Fabales</taxon>
        <taxon>Fabaceae</taxon>
        <taxon>Papilionoideae</taxon>
        <taxon>50 kb inversion clade</taxon>
        <taxon>NPAAA clade</taxon>
        <taxon>indigoferoid/millettioid clade</taxon>
        <taxon>Phaseoleae</taxon>
        <taxon>Cajanus</taxon>
    </lineage>
</organism>
<dbReference type="Gene3D" id="3.30.70.270">
    <property type="match status" value="1"/>
</dbReference>
<sequence>MDRLKGAFVFSKIDMRYRYHQIRVKESDIPKNAFRTRYCYYEYVVILFGVINAPIVFMEYTNKIFRLFIDKFVVMFIGDIFIYSRSLEEHREHLRLVLEVLREKQLYAKLSKYDF</sequence>
<keyword evidence="1" id="KW-0472">Membrane</keyword>
<dbReference type="InterPro" id="IPR053134">
    <property type="entry name" value="RNA-dir_DNA_polymerase"/>
</dbReference>
<protein>
    <submittedName>
        <fullName evidence="3">Transposon Ty3-I Gag-Pol polyprotein</fullName>
    </submittedName>
</protein>
<dbReference type="Gramene" id="C.cajan_35736.t">
    <property type="protein sequence ID" value="C.cajan_35736.t.cds1"/>
    <property type="gene ID" value="C.cajan_35736"/>
</dbReference>
<dbReference type="SUPFAM" id="SSF56672">
    <property type="entry name" value="DNA/RNA polymerases"/>
    <property type="match status" value="1"/>
</dbReference>
<evidence type="ECO:0000313" key="3">
    <source>
        <dbReference type="EMBL" id="KYP44410.1"/>
    </source>
</evidence>
<dbReference type="InterPro" id="IPR043502">
    <property type="entry name" value="DNA/RNA_pol_sf"/>
</dbReference>
<keyword evidence="1" id="KW-1133">Transmembrane helix</keyword>
<dbReference type="CDD" id="cd01647">
    <property type="entry name" value="RT_LTR"/>
    <property type="match status" value="1"/>
</dbReference>
<accession>A0A151RPF1</accession>
<dbReference type="Pfam" id="PF00078">
    <property type="entry name" value="RVT_1"/>
    <property type="match status" value="1"/>
</dbReference>
<name>A0A151RPF1_CAJCA</name>
<keyword evidence="4" id="KW-1185">Reference proteome</keyword>
<dbReference type="PANTHER" id="PTHR24559">
    <property type="entry name" value="TRANSPOSON TY3-I GAG-POL POLYPROTEIN"/>
    <property type="match status" value="1"/>
</dbReference>